<keyword evidence="6 9" id="KW-0472">Membrane</keyword>
<dbReference type="GO" id="GO:0005524">
    <property type="term" value="F:ATP binding"/>
    <property type="evidence" value="ECO:0007669"/>
    <property type="project" value="UniProtKB-KW"/>
</dbReference>
<evidence type="ECO:0000256" key="8">
    <source>
        <dbReference type="SAM" id="MobiDB-lite"/>
    </source>
</evidence>
<dbReference type="InterPro" id="IPR036640">
    <property type="entry name" value="ABC1_TM_sf"/>
</dbReference>
<evidence type="ECO:0000256" key="2">
    <source>
        <dbReference type="ARBA" id="ARBA00022692"/>
    </source>
</evidence>
<dbReference type="InterPro" id="IPR003439">
    <property type="entry name" value="ABC_transporter-like_ATP-bd"/>
</dbReference>
<evidence type="ECO:0000259" key="11">
    <source>
        <dbReference type="PROSITE" id="PS50929"/>
    </source>
</evidence>
<evidence type="ECO:0000256" key="7">
    <source>
        <dbReference type="ARBA" id="ARBA00024725"/>
    </source>
</evidence>
<dbReference type="PROSITE" id="PS50929">
    <property type="entry name" value="ABC_TM1F"/>
    <property type="match status" value="1"/>
</dbReference>
<dbReference type="OrthoDB" id="9808328at2"/>
<dbReference type="SMART" id="SM00382">
    <property type="entry name" value="AAA"/>
    <property type="match status" value="1"/>
</dbReference>
<evidence type="ECO:0000256" key="3">
    <source>
        <dbReference type="ARBA" id="ARBA00022741"/>
    </source>
</evidence>
<keyword evidence="3" id="KW-0547">Nucleotide-binding</keyword>
<keyword evidence="13" id="KW-1185">Reference proteome</keyword>
<dbReference type="InterPro" id="IPR027417">
    <property type="entry name" value="P-loop_NTPase"/>
</dbReference>
<dbReference type="InterPro" id="IPR003593">
    <property type="entry name" value="AAA+_ATPase"/>
</dbReference>
<accession>A0A4V2Z7J9</accession>
<feature type="domain" description="ABC transporter" evidence="10">
    <location>
        <begin position="361"/>
        <end position="597"/>
    </location>
</feature>
<dbReference type="InterPro" id="IPR011527">
    <property type="entry name" value="ABC1_TM_dom"/>
</dbReference>
<evidence type="ECO:0000313" key="12">
    <source>
        <dbReference type="EMBL" id="TDE36746.1"/>
    </source>
</evidence>
<dbReference type="SUPFAM" id="SSF90123">
    <property type="entry name" value="ABC transporter transmembrane region"/>
    <property type="match status" value="1"/>
</dbReference>
<name>A0A4V2Z7J9_9RHOB</name>
<dbReference type="PANTHER" id="PTHR43394:SF1">
    <property type="entry name" value="ATP-BINDING CASSETTE SUB-FAMILY B MEMBER 10, MITOCHONDRIAL"/>
    <property type="match status" value="1"/>
</dbReference>
<proteinExistence type="predicted"/>
<comment type="function">
    <text evidence="7">Part of an ABC transporter complex. Transmembrane domains (TMD) form a pore in the inner membrane and the ATP-binding domain (NBD) is responsible for energy generation.</text>
</comment>
<dbReference type="AlphaFoldDB" id="A0A4V2Z7J9"/>
<dbReference type="FunFam" id="3.40.50.300:FF:000218">
    <property type="entry name" value="Multidrug ABC transporter ATP-binding protein"/>
    <property type="match status" value="1"/>
</dbReference>
<feature type="transmembrane region" description="Helical" evidence="9">
    <location>
        <begin position="161"/>
        <end position="178"/>
    </location>
</feature>
<evidence type="ECO:0000259" key="10">
    <source>
        <dbReference type="PROSITE" id="PS50893"/>
    </source>
</evidence>
<dbReference type="InterPro" id="IPR039421">
    <property type="entry name" value="Type_1_exporter"/>
</dbReference>
<dbReference type="NCBIfam" id="TIGR02204">
    <property type="entry name" value="MsbA_rel"/>
    <property type="match status" value="1"/>
</dbReference>
<feature type="transmembrane region" description="Helical" evidence="9">
    <location>
        <begin position="83"/>
        <end position="104"/>
    </location>
</feature>
<feature type="region of interest" description="Disordered" evidence="8">
    <location>
        <begin position="1"/>
        <end position="20"/>
    </location>
</feature>
<reference evidence="12 13" key="1">
    <citation type="submission" date="2019-03" db="EMBL/GenBank/DDBJ databases">
        <authorList>
            <person name="Zhang S."/>
        </authorList>
    </citation>
    <scope>NUCLEOTIDE SEQUENCE [LARGE SCALE GENOMIC DNA]</scope>
    <source>
        <strain evidence="12 13">S4J41</strain>
    </source>
</reference>
<dbReference type="GO" id="GO:0016887">
    <property type="term" value="F:ATP hydrolysis activity"/>
    <property type="evidence" value="ECO:0007669"/>
    <property type="project" value="InterPro"/>
</dbReference>
<evidence type="ECO:0000256" key="1">
    <source>
        <dbReference type="ARBA" id="ARBA00004651"/>
    </source>
</evidence>
<dbReference type="PROSITE" id="PS50893">
    <property type="entry name" value="ABC_TRANSPORTER_2"/>
    <property type="match status" value="1"/>
</dbReference>
<feature type="transmembrane region" description="Helical" evidence="9">
    <location>
        <begin position="42"/>
        <end position="63"/>
    </location>
</feature>
<evidence type="ECO:0000256" key="5">
    <source>
        <dbReference type="ARBA" id="ARBA00022989"/>
    </source>
</evidence>
<organism evidence="12 13">
    <name type="scientific">Antarcticimicrobium sediminis</name>
    <dbReference type="NCBI Taxonomy" id="2546227"/>
    <lineage>
        <taxon>Bacteria</taxon>
        <taxon>Pseudomonadati</taxon>
        <taxon>Pseudomonadota</taxon>
        <taxon>Alphaproteobacteria</taxon>
        <taxon>Rhodobacterales</taxon>
        <taxon>Paracoccaceae</taxon>
        <taxon>Antarcticimicrobium</taxon>
    </lineage>
</organism>
<feature type="transmembrane region" description="Helical" evidence="9">
    <location>
        <begin position="265"/>
        <end position="287"/>
    </location>
</feature>
<dbReference type="GO" id="GO:0090374">
    <property type="term" value="P:oligopeptide export from mitochondrion"/>
    <property type="evidence" value="ECO:0007669"/>
    <property type="project" value="TreeGrafter"/>
</dbReference>
<keyword evidence="2 9" id="KW-0812">Transmembrane</keyword>
<dbReference type="Proteomes" id="UP000294662">
    <property type="component" value="Unassembled WGS sequence"/>
</dbReference>
<dbReference type="Pfam" id="PF00664">
    <property type="entry name" value="ABC_membrane"/>
    <property type="match status" value="1"/>
</dbReference>
<dbReference type="Gene3D" id="1.20.1560.10">
    <property type="entry name" value="ABC transporter type 1, transmembrane domain"/>
    <property type="match status" value="1"/>
</dbReference>
<protein>
    <submittedName>
        <fullName evidence="12">ATP-binding cassette domain-containing protein</fullName>
    </submittedName>
</protein>
<dbReference type="PANTHER" id="PTHR43394">
    <property type="entry name" value="ATP-DEPENDENT PERMEASE MDL1, MITOCHONDRIAL"/>
    <property type="match status" value="1"/>
</dbReference>
<dbReference type="CDD" id="cd03249">
    <property type="entry name" value="ABC_MTABC3_MDL1_MDL2"/>
    <property type="match status" value="1"/>
</dbReference>
<feature type="compositionally biased region" description="Polar residues" evidence="8">
    <location>
        <begin position="1"/>
        <end position="10"/>
    </location>
</feature>
<dbReference type="GO" id="GO:0005886">
    <property type="term" value="C:plasma membrane"/>
    <property type="evidence" value="ECO:0007669"/>
    <property type="project" value="UniProtKB-SubCell"/>
</dbReference>
<dbReference type="InterPro" id="IPR011918">
    <property type="entry name" value="ABC_MsbA_ATP-bd"/>
</dbReference>
<dbReference type="GO" id="GO:0015421">
    <property type="term" value="F:ABC-type oligopeptide transporter activity"/>
    <property type="evidence" value="ECO:0007669"/>
    <property type="project" value="TreeGrafter"/>
</dbReference>
<evidence type="ECO:0000256" key="9">
    <source>
        <dbReference type="SAM" id="Phobius"/>
    </source>
</evidence>
<keyword evidence="5 9" id="KW-1133">Transmembrane helix</keyword>
<dbReference type="RefSeq" id="WP_132830259.1">
    <property type="nucleotide sequence ID" value="NZ_SMFP01000009.1"/>
</dbReference>
<evidence type="ECO:0000313" key="13">
    <source>
        <dbReference type="Proteomes" id="UP000294662"/>
    </source>
</evidence>
<comment type="subcellular location">
    <subcellularLocation>
        <location evidence="1">Cell membrane</location>
        <topology evidence="1">Multi-pass membrane protein</topology>
    </subcellularLocation>
</comment>
<sequence length="607" mass="65368">MARASTSRSTPPAAPGAQEDRARSRKIGILGALWPFMRPYRWLILASIVALVFTSMVSLTLPLAVRRVVDNFRTGSGELLDHYFLAALGIAGLLAVGTGLRYALVTKLGERVVADIREAVFDRVIGMSPQFFEKIMTGEVLSRITTDTTLIQSVLGSSISIALRNMLLFVGGLGLMLLTSPKLAGMVLLIVPAVVVPILVLGRKLRAISRENQDWIAASSGNAGEALGAVQTVQAFTHERASRARFAEMTEMSYQVSQRRILTRALLTVIVIFLVFTGIVGVLWIGARDVRAGVMSEGMLVQFLIYSVLVAGSVAALSEIWSELQRAAGATERLVELLNADDAVQDPTQPATLPRPVRGEIAFDGVTFRYPARPEVAALDGVSLHIEPGETVAFVGPSGAGKTTIIQLMLRFYDPVSGQIRLDGVALRDMTRDDFRRAIALVPQDPVIFAASARDNIRFGRPDATDAEVEAATKAAAAHDFISALPEGYDSYVGERGVMLSGGQKQRIAIARAILRDAPVLLLDEATSALDAESERAVQQAVDELSQSRTTLIVAHRLATVKKANRIVVMEEGRIVAMGTHDELVASGGLYARLARLQFTDGTMAAQ</sequence>
<dbReference type="EMBL" id="SMFP01000009">
    <property type="protein sequence ID" value="TDE36746.1"/>
    <property type="molecule type" value="Genomic_DNA"/>
</dbReference>
<dbReference type="InterPro" id="IPR017871">
    <property type="entry name" value="ABC_transporter-like_CS"/>
</dbReference>
<feature type="transmembrane region" description="Helical" evidence="9">
    <location>
        <begin position="299"/>
        <end position="317"/>
    </location>
</feature>
<feature type="transmembrane region" description="Helical" evidence="9">
    <location>
        <begin position="184"/>
        <end position="202"/>
    </location>
</feature>
<dbReference type="CDD" id="cd18575">
    <property type="entry name" value="ABC_6TM_bac_exporter_ABCB8_10_like"/>
    <property type="match status" value="1"/>
</dbReference>
<feature type="domain" description="ABC transmembrane type-1" evidence="11">
    <location>
        <begin position="45"/>
        <end position="326"/>
    </location>
</feature>
<dbReference type="SUPFAM" id="SSF52540">
    <property type="entry name" value="P-loop containing nucleoside triphosphate hydrolases"/>
    <property type="match status" value="1"/>
</dbReference>
<dbReference type="PROSITE" id="PS00211">
    <property type="entry name" value="ABC_TRANSPORTER_1"/>
    <property type="match status" value="1"/>
</dbReference>
<evidence type="ECO:0000256" key="6">
    <source>
        <dbReference type="ARBA" id="ARBA00023136"/>
    </source>
</evidence>
<gene>
    <name evidence="12" type="ORF">E1B25_14635</name>
</gene>
<keyword evidence="4 12" id="KW-0067">ATP-binding</keyword>
<comment type="caution">
    <text evidence="12">The sequence shown here is derived from an EMBL/GenBank/DDBJ whole genome shotgun (WGS) entry which is preliminary data.</text>
</comment>
<evidence type="ECO:0000256" key="4">
    <source>
        <dbReference type="ARBA" id="ARBA00022840"/>
    </source>
</evidence>
<dbReference type="Pfam" id="PF00005">
    <property type="entry name" value="ABC_tran"/>
    <property type="match status" value="1"/>
</dbReference>
<dbReference type="Gene3D" id="3.40.50.300">
    <property type="entry name" value="P-loop containing nucleotide triphosphate hydrolases"/>
    <property type="match status" value="1"/>
</dbReference>